<keyword evidence="1" id="KW-0732">Signal</keyword>
<organism evidence="2 3">
    <name type="scientific">Ottowia thiooxydans</name>
    <dbReference type="NCBI Taxonomy" id="219182"/>
    <lineage>
        <taxon>Bacteria</taxon>
        <taxon>Pseudomonadati</taxon>
        <taxon>Pseudomonadota</taxon>
        <taxon>Betaproteobacteria</taxon>
        <taxon>Burkholderiales</taxon>
        <taxon>Comamonadaceae</taxon>
        <taxon>Ottowia</taxon>
    </lineage>
</organism>
<reference evidence="2 3" key="1">
    <citation type="submission" date="2024-06" db="EMBL/GenBank/DDBJ databases">
        <title>Sorghum-associated microbial communities from plants grown in Nebraska, USA.</title>
        <authorList>
            <person name="Schachtman D."/>
        </authorList>
    </citation>
    <scope>NUCLEOTIDE SEQUENCE [LARGE SCALE GENOMIC DNA]</scope>
    <source>
        <strain evidence="2 3">2709</strain>
    </source>
</reference>
<dbReference type="Pfam" id="PF13531">
    <property type="entry name" value="SBP_bac_11"/>
    <property type="match status" value="1"/>
</dbReference>
<feature type="chain" id="PRO_5046908016" evidence="1">
    <location>
        <begin position="20"/>
        <end position="268"/>
    </location>
</feature>
<dbReference type="PANTHER" id="PTHR30632:SF11">
    <property type="entry name" value="BLR4797 PROTEIN"/>
    <property type="match status" value="1"/>
</dbReference>
<dbReference type="EMBL" id="JBEPSH010000004">
    <property type="protein sequence ID" value="MET4576978.1"/>
    <property type="molecule type" value="Genomic_DNA"/>
</dbReference>
<feature type="signal peptide" evidence="1">
    <location>
        <begin position="1"/>
        <end position="19"/>
    </location>
</feature>
<dbReference type="RefSeq" id="WP_354443040.1">
    <property type="nucleotide sequence ID" value="NZ_JBEPSH010000004.1"/>
</dbReference>
<protein>
    <submittedName>
        <fullName evidence="2">Molybdate transport system substrate-binding protein</fullName>
    </submittedName>
</protein>
<dbReference type="PROSITE" id="PS51257">
    <property type="entry name" value="PROKAR_LIPOPROTEIN"/>
    <property type="match status" value="1"/>
</dbReference>
<sequence>MTYKTLTSAFLSVGMVALAACSTGTTKTAETTAQPVSLLASGAFTNAHAELQPLYLSAISAPVKAEFGSSLASVSTSVPARLQRGESADVVLISKSTLNDLVKKGHVQAGTQVDLVRSSIGLAVRAGSPIPSIKTVDEFKQVLLNAKSIAYSASLSGVYYEKELLKRLGLQADILPKSKKVIGEKVGQVVARGEAEVGIQQVSELVSIAGISLAGKIPESVQQYTVMSAGISTKVTNPSGAKELLDFYKNSPEAHKIYIRNGLEPAGK</sequence>
<evidence type="ECO:0000256" key="1">
    <source>
        <dbReference type="SAM" id="SignalP"/>
    </source>
</evidence>
<dbReference type="InterPro" id="IPR050682">
    <property type="entry name" value="ModA/WtpA"/>
</dbReference>
<dbReference type="PANTHER" id="PTHR30632">
    <property type="entry name" value="MOLYBDATE-BINDING PERIPLASMIC PROTEIN"/>
    <property type="match status" value="1"/>
</dbReference>
<evidence type="ECO:0000313" key="3">
    <source>
        <dbReference type="Proteomes" id="UP001549320"/>
    </source>
</evidence>
<name>A0ABV2Q7Y1_9BURK</name>
<accession>A0ABV2Q7Y1</accession>
<dbReference type="Gene3D" id="3.40.190.10">
    <property type="entry name" value="Periplasmic binding protein-like II"/>
    <property type="match status" value="2"/>
</dbReference>
<proteinExistence type="predicted"/>
<dbReference type="Proteomes" id="UP001549320">
    <property type="component" value="Unassembled WGS sequence"/>
</dbReference>
<evidence type="ECO:0000313" key="2">
    <source>
        <dbReference type="EMBL" id="MET4576978.1"/>
    </source>
</evidence>
<gene>
    <name evidence="2" type="ORF">ABIE13_002089</name>
</gene>
<comment type="caution">
    <text evidence="2">The sequence shown here is derived from an EMBL/GenBank/DDBJ whole genome shotgun (WGS) entry which is preliminary data.</text>
</comment>
<dbReference type="SUPFAM" id="SSF53850">
    <property type="entry name" value="Periplasmic binding protein-like II"/>
    <property type="match status" value="1"/>
</dbReference>
<keyword evidence="3" id="KW-1185">Reference proteome</keyword>